<dbReference type="RefSeq" id="WP_242371285.1">
    <property type="nucleotide sequence ID" value="NZ_JAKRKC020000001.1"/>
</dbReference>
<evidence type="ECO:0000313" key="2">
    <source>
        <dbReference type="EMBL" id="MCK2216769.1"/>
    </source>
</evidence>
<dbReference type="PANTHER" id="PTHR43539">
    <property type="entry name" value="FLAVIN-BINDING MONOOXYGENASE-LIKE PROTEIN (AFU_ORTHOLOGUE AFUA_4G09220)"/>
    <property type="match status" value="1"/>
</dbReference>
<gene>
    <name evidence="2" type="ORF">MF672_023635</name>
</gene>
<reference evidence="2 3" key="1">
    <citation type="submission" date="2022-04" db="EMBL/GenBank/DDBJ databases">
        <title>Genome draft of Actinomadura sp. ATCC 31491.</title>
        <authorList>
            <person name="Shi X."/>
            <person name="Du Y."/>
        </authorList>
    </citation>
    <scope>NUCLEOTIDE SEQUENCE [LARGE SCALE GENOMIC DNA]</scope>
    <source>
        <strain evidence="2 3">ATCC 31491</strain>
    </source>
</reference>
<accession>A0ABT0FWP9</accession>
<dbReference type="InterPro" id="IPR036188">
    <property type="entry name" value="FAD/NAD-bd_sf"/>
</dbReference>
<sequence>MPDHVLEYLVIGAGPAGLQLGYHLHRAGRDYRILEAGPAPGTFFRAFPRHRTLISINKKHTGWDDPELNLRMDWNSLLADDGDPAPLFTRYSDRYFPHADDMVRYLGDYAAHAGLRVTCDTRVVRVARPGPFEVTDQHGRTYRAERVIVATGVSLPNVPPIPGVETAELYGEAPTDPAGYLGQRVLIIGKGNSAFETADNLIETAAVIHVAGPNSVRLAWRTHYVGHLRAVNNGLLDTYQLKSQNALLDGHVRRIARRPDGTYLVTVAFTRVDEVTKDIPYDRVILCTGFRFDASVFAPGCRPALAVDGRFPALTPAYESVDVPGLYFAGTITQSRDWKRGTSGFIHGFRYGTRALHRLLELRHHGVPWPARVLPDEPGALAAAVLDRVNRTSGLWQQFGLLADVIVPGGDGTARYLEEVPYDLQGPPVGDGGHVAITLEYGPDHDKHDPFDVQVARIGQGDSARAHEGHYLHPVVRHLLPGRPPAVHHITENLENEWNSEEVHAEPLRAFFARCGAAASPAS</sequence>
<dbReference type="PANTHER" id="PTHR43539:SF23">
    <property type="entry name" value="FAD-DEPENDENT OXIDOREDUCTASE DOMAIN-CONTAINING PROTEIN 2"/>
    <property type="match status" value="1"/>
</dbReference>
<protein>
    <submittedName>
        <fullName evidence="2">NAD(P)-binding domain-containing protein</fullName>
    </submittedName>
</protein>
<evidence type="ECO:0000313" key="3">
    <source>
        <dbReference type="Proteomes" id="UP001317259"/>
    </source>
</evidence>
<evidence type="ECO:0000256" key="1">
    <source>
        <dbReference type="ARBA" id="ARBA00023002"/>
    </source>
</evidence>
<dbReference type="Proteomes" id="UP001317259">
    <property type="component" value="Unassembled WGS sequence"/>
</dbReference>
<dbReference type="PRINTS" id="PR00411">
    <property type="entry name" value="PNDRDTASEI"/>
</dbReference>
<dbReference type="Pfam" id="PF13738">
    <property type="entry name" value="Pyr_redox_3"/>
    <property type="match status" value="1"/>
</dbReference>
<proteinExistence type="predicted"/>
<keyword evidence="1" id="KW-0560">Oxidoreductase</keyword>
<dbReference type="EMBL" id="JAKRKC020000001">
    <property type="protein sequence ID" value="MCK2216769.1"/>
    <property type="molecule type" value="Genomic_DNA"/>
</dbReference>
<comment type="caution">
    <text evidence="2">The sequence shown here is derived from an EMBL/GenBank/DDBJ whole genome shotgun (WGS) entry which is preliminary data.</text>
</comment>
<dbReference type="PRINTS" id="PR00368">
    <property type="entry name" value="FADPNR"/>
</dbReference>
<dbReference type="InterPro" id="IPR050982">
    <property type="entry name" value="Auxin_biosynth/cation_transpt"/>
</dbReference>
<dbReference type="Gene3D" id="3.50.50.60">
    <property type="entry name" value="FAD/NAD(P)-binding domain"/>
    <property type="match status" value="2"/>
</dbReference>
<name>A0ABT0FWP9_9ACTN</name>
<keyword evidence="3" id="KW-1185">Reference proteome</keyword>
<organism evidence="2 3">
    <name type="scientific">Actinomadura luzonensis</name>
    <dbReference type="NCBI Taxonomy" id="2805427"/>
    <lineage>
        <taxon>Bacteria</taxon>
        <taxon>Bacillati</taxon>
        <taxon>Actinomycetota</taxon>
        <taxon>Actinomycetes</taxon>
        <taxon>Streptosporangiales</taxon>
        <taxon>Thermomonosporaceae</taxon>
        <taxon>Actinomadura</taxon>
    </lineage>
</organism>
<dbReference type="SUPFAM" id="SSF51905">
    <property type="entry name" value="FAD/NAD(P)-binding domain"/>
    <property type="match status" value="1"/>
</dbReference>